<gene>
    <name evidence="2" type="ORF">GGQ99_001293</name>
</gene>
<keyword evidence="1" id="KW-1133">Transmembrane helix</keyword>
<comment type="caution">
    <text evidence="2">The sequence shown here is derived from an EMBL/GenBank/DDBJ whole genome shotgun (WGS) entry which is preliminary data.</text>
</comment>
<keyword evidence="3" id="KW-1185">Reference proteome</keyword>
<evidence type="ECO:0000256" key="1">
    <source>
        <dbReference type="SAM" id="Phobius"/>
    </source>
</evidence>
<name>A0ABR6KYH0_9HYPH</name>
<organism evidence="2 3">
    <name type="scientific">Aminobacter niigataensis</name>
    <dbReference type="NCBI Taxonomy" id="83265"/>
    <lineage>
        <taxon>Bacteria</taxon>
        <taxon>Pseudomonadati</taxon>
        <taxon>Pseudomonadota</taxon>
        <taxon>Alphaproteobacteria</taxon>
        <taxon>Hyphomicrobiales</taxon>
        <taxon>Phyllobacteriaceae</taxon>
        <taxon>Aminobacter</taxon>
    </lineage>
</organism>
<evidence type="ECO:0000313" key="3">
    <source>
        <dbReference type="Proteomes" id="UP000539538"/>
    </source>
</evidence>
<dbReference type="RefSeq" id="WP_183261448.1">
    <property type="nucleotide sequence ID" value="NZ_BAAAVZ010000003.1"/>
</dbReference>
<feature type="transmembrane region" description="Helical" evidence="1">
    <location>
        <begin position="57"/>
        <end position="78"/>
    </location>
</feature>
<reference evidence="2 3" key="1">
    <citation type="submission" date="2020-08" db="EMBL/GenBank/DDBJ databases">
        <title>Genomic Encyclopedia of Type Strains, Phase IV (KMG-IV): sequencing the most valuable type-strain genomes for metagenomic binning, comparative biology and taxonomic classification.</title>
        <authorList>
            <person name="Goeker M."/>
        </authorList>
    </citation>
    <scope>NUCLEOTIDE SEQUENCE [LARGE SCALE GENOMIC DNA]</scope>
    <source>
        <strain evidence="2 3">DSM 7050</strain>
    </source>
</reference>
<sequence length="135" mass="14910">MSDRIDEVFERRLAKVRPINEIVGIATTATAWVGLSAFSVTFIWFTTEFDHIAAFAVLRYPVTVVACLTSIFAAYGLFWPLLKACRDLWNQPGSSGYLFVWVGTWGLFFASMVWLLGIGITFAGLAASLMPAAPH</sequence>
<protein>
    <submittedName>
        <fullName evidence="2">Uncharacterized protein</fullName>
    </submittedName>
</protein>
<dbReference type="EMBL" id="JACHOT010000001">
    <property type="protein sequence ID" value="MBB4649571.1"/>
    <property type="molecule type" value="Genomic_DNA"/>
</dbReference>
<proteinExistence type="predicted"/>
<feature type="transmembrane region" description="Helical" evidence="1">
    <location>
        <begin position="22"/>
        <end position="45"/>
    </location>
</feature>
<keyword evidence="1" id="KW-0812">Transmembrane</keyword>
<evidence type="ECO:0000313" key="2">
    <source>
        <dbReference type="EMBL" id="MBB4649571.1"/>
    </source>
</evidence>
<accession>A0ABR6KYH0</accession>
<keyword evidence="1" id="KW-0472">Membrane</keyword>
<dbReference type="Proteomes" id="UP000539538">
    <property type="component" value="Unassembled WGS sequence"/>
</dbReference>
<feature type="transmembrane region" description="Helical" evidence="1">
    <location>
        <begin position="98"/>
        <end position="127"/>
    </location>
</feature>